<keyword evidence="3" id="KW-0378">Hydrolase</keyword>
<dbReference type="EMBL" id="PYBJ01000014">
    <property type="protein sequence ID" value="PSM41354.1"/>
    <property type="molecule type" value="Genomic_DNA"/>
</dbReference>
<evidence type="ECO:0000256" key="1">
    <source>
        <dbReference type="ARBA" id="ARBA00022722"/>
    </source>
</evidence>
<evidence type="ECO:0000256" key="2">
    <source>
        <dbReference type="ARBA" id="ARBA00022723"/>
    </source>
</evidence>
<evidence type="ECO:0000259" key="5">
    <source>
        <dbReference type="Pfam" id="PF01850"/>
    </source>
</evidence>
<accession>A0A2P8Q524</accession>
<dbReference type="Gene3D" id="3.40.50.1010">
    <property type="entry name" value="5'-nuclease"/>
    <property type="match status" value="1"/>
</dbReference>
<protein>
    <recommendedName>
        <fullName evidence="5">PIN domain-containing protein</fullName>
    </recommendedName>
</protein>
<comment type="caution">
    <text evidence="6">The sequence shown here is derived from an EMBL/GenBank/DDBJ whole genome shotgun (WGS) entry which is preliminary data.</text>
</comment>
<dbReference type="RefSeq" id="WP_107018396.1">
    <property type="nucleotide sequence ID" value="NZ_KZ679045.1"/>
</dbReference>
<dbReference type="InterPro" id="IPR002716">
    <property type="entry name" value="PIN_dom"/>
</dbReference>
<dbReference type="AlphaFoldDB" id="A0A2P8Q524"/>
<dbReference type="Proteomes" id="UP000240429">
    <property type="component" value="Unassembled WGS sequence"/>
</dbReference>
<dbReference type="GO" id="GO:0016787">
    <property type="term" value="F:hydrolase activity"/>
    <property type="evidence" value="ECO:0007669"/>
    <property type="project" value="UniProtKB-KW"/>
</dbReference>
<organism evidence="6 7">
    <name type="scientific">Streptomyces dioscori</name>
    <dbReference type="NCBI Taxonomy" id="2109333"/>
    <lineage>
        <taxon>Bacteria</taxon>
        <taxon>Bacillati</taxon>
        <taxon>Actinomycetota</taxon>
        <taxon>Actinomycetes</taxon>
        <taxon>Kitasatosporales</taxon>
        <taxon>Streptomycetaceae</taxon>
        <taxon>Streptomyces</taxon>
        <taxon>Streptomyces aurantiacus group</taxon>
    </lineage>
</organism>
<feature type="domain" description="PIN" evidence="5">
    <location>
        <begin position="7"/>
        <end position="117"/>
    </location>
</feature>
<keyword evidence="2" id="KW-0479">Metal-binding</keyword>
<evidence type="ECO:0000313" key="6">
    <source>
        <dbReference type="EMBL" id="PSM41354.1"/>
    </source>
</evidence>
<proteinExistence type="predicted"/>
<dbReference type="InterPro" id="IPR029060">
    <property type="entry name" value="PIN-like_dom_sf"/>
</dbReference>
<name>A0A2P8Q524_9ACTN</name>
<keyword evidence="1" id="KW-0540">Nuclease</keyword>
<dbReference type="OrthoDB" id="3292949at2"/>
<dbReference type="SUPFAM" id="SSF88723">
    <property type="entry name" value="PIN domain-like"/>
    <property type="match status" value="1"/>
</dbReference>
<dbReference type="Pfam" id="PF01850">
    <property type="entry name" value="PIN"/>
    <property type="match status" value="1"/>
</dbReference>
<keyword evidence="4" id="KW-0460">Magnesium</keyword>
<evidence type="ECO:0000313" key="7">
    <source>
        <dbReference type="Proteomes" id="UP000240429"/>
    </source>
</evidence>
<sequence length="132" mass="14627">MTGNRVYVLDSEGLSRWVRGERRMGAYLKHADHAGIPVVTTSMTLIEAYDPTRHLPKWHWALSKIRVEPVTEEIAKEATGLLKEAGLHGHKYAIDAALAAVALRQPGPVTVFTSDEDDLRTLCADRVVVVKL</sequence>
<reference evidence="6 7" key="1">
    <citation type="submission" date="2018-03" db="EMBL/GenBank/DDBJ databases">
        <title>Streptomyces dioscori sp. nov., a novel endophytic actinobacterium isolated from bulbil of Dioscorea bulbifera L.</title>
        <authorList>
            <person name="Zhikuan W."/>
        </authorList>
    </citation>
    <scope>NUCLEOTIDE SEQUENCE [LARGE SCALE GENOMIC DNA]</scope>
    <source>
        <strain evidence="6 7">A217</strain>
    </source>
</reference>
<dbReference type="GO" id="GO:0046872">
    <property type="term" value="F:metal ion binding"/>
    <property type="evidence" value="ECO:0007669"/>
    <property type="project" value="UniProtKB-KW"/>
</dbReference>
<dbReference type="GO" id="GO:0004518">
    <property type="term" value="F:nuclease activity"/>
    <property type="evidence" value="ECO:0007669"/>
    <property type="project" value="UniProtKB-KW"/>
</dbReference>
<gene>
    <name evidence="6" type="ORF">C6Y14_21485</name>
</gene>
<evidence type="ECO:0000256" key="3">
    <source>
        <dbReference type="ARBA" id="ARBA00022801"/>
    </source>
</evidence>
<keyword evidence="7" id="KW-1185">Reference proteome</keyword>
<evidence type="ECO:0000256" key="4">
    <source>
        <dbReference type="ARBA" id="ARBA00022842"/>
    </source>
</evidence>